<evidence type="ECO:0000256" key="12">
    <source>
        <dbReference type="RuleBase" id="RU004175"/>
    </source>
</evidence>
<keyword evidence="6 9" id="KW-0520">NAD</keyword>
<feature type="binding site" evidence="6 10">
    <location>
        <position position="337"/>
    </location>
    <ligand>
        <name>substrate</name>
    </ligand>
</feature>
<evidence type="ECO:0000256" key="4">
    <source>
        <dbReference type="ARBA" id="ARBA00023002"/>
    </source>
</evidence>
<feature type="binding site" evidence="6 10">
    <location>
        <position position="268"/>
    </location>
    <ligand>
        <name>substrate</name>
    </ligand>
</feature>
<feature type="binding site" evidence="6 10">
    <location>
        <position position="429"/>
    </location>
    <ligand>
        <name>substrate</name>
    </ligand>
</feature>
<dbReference type="EMBL" id="CP157675">
    <property type="protein sequence ID" value="XBP69672.1"/>
    <property type="molecule type" value="Genomic_DNA"/>
</dbReference>
<evidence type="ECO:0000256" key="6">
    <source>
        <dbReference type="HAMAP-Rule" id="MF_01024"/>
    </source>
</evidence>
<keyword evidence="2 6" id="KW-0479">Metal-binding</keyword>
<dbReference type="HAMAP" id="MF_01024">
    <property type="entry name" value="HisD"/>
    <property type="match status" value="1"/>
</dbReference>
<dbReference type="PANTHER" id="PTHR21256">
    <property type="entry name" value="HISTIDINOL DEHYDROGENASE HDH"/>
    <property type="match status" value="1"/>
</dbReference>
<evidence type="ECO:0000256" key="7">
    <source>
        <dbReference type="PIRNR" id="PIRNR000099"/>
    </source>
</evidence>
<evidence type="ECO:0000256" key="10">
    <source>
        <dbReference type="PIRSR" id="PIRSR000099-3"/>
    </source>
</evidence>
<dbReference type="FunFam" id="3.40.50.1980:FF:000001">
    <property type="entry name" value="Histidinol dehydrogenase"/>
    <property type="match status" value="1"/>
</dbReference>
<evidence type="ECO:0000256" key="9">
    <source>
        <dbReference type="PIRSR" id="PIRSR000099-2"/>
    </source>
</evidence>
<dbReference type="PANTHER" id="PTHR21256:SF2">
    <property type="entry name" value="HISTIDINE BIOSYNTHESIS TRIFUNCTIONAL PROTEIN"/>
    <property type="match status" value="1"/>
</dbReference>
<gene>
    <name evidence="6 13" type="primary">hisD</name>
    <name evidence="13" type="ORF">ABLV49_17570</name>
</gene>
<comment type="function">
    <text evidence="6">Catalyzes the sequential NAD-dependent oxidations of L-histidinol to L-histidinaldehyde and then to L-histidine.</text>
</comment>
<dbReference type="FunFam" id="3.40.50.1980:FF:000026">
    <property type="entry name" value="Histidinol dehydrogenase"/>
    <property type="match status" value="1"/>
</dbReference>
<comment type="pathway">
    <text evidence="6">Amino-acid biosynthesis; L-histidine biosynthesis; L-histidine from 5-phospho-alpha-D-ribose 1-diphosphate: step 9/9.</text>
</comment>
<evidence type="ECO:0000256" key="1">
    <source>
        <dbReference type="ARBA" id="ARBA00010178"/>
    </source>
</evidence>
<dbReference type="Pfam" id="PF00815">
    <property type="entry name" value="Histidinol_dh"/>
    <property type="match status" value="1"/>
</dbReference>
<keyword evidence="4 6" id="KW-0560">Oxidoreductase</keyword>
<evidence type="ECO:0000256" key="3">
    <source>
        <dbReference type="ARBA" id="ARBA00022833"/>
    </source>
</evidence>
<keyword evidence="6" id="KW-0028">Amino-acid biosynthesis</keyword>
<comment type="cofactor">
    <cofactor evidence="6 11">
        <name>Zn(2+)</name>
        <dbReference type="ChEBI" id="CHEBI:29105"/>
    </cofactor>
    <text evidence="6 11">Binds 1 zinc ion per subunit.</text>
</comment>
<dbReference type="PROSITE" id="PS00611">
    <property type="entry name" value="HISOL_DEHYDROGENASE"/>
    <property type="match status" value="1"/>
</dbReference>
<dbReference type="NCBIfam" id="TIGR00069">
    <property type="entry name" value="hisD"/>
    <property type="match status" value="1"/>
</dbReference>
<comment type="similarity">
    <text evidence="1 6 7 12">Belongs to the histidinol dehydrogenase family.</text>
</comment>
<dbReference type="GO" id="GO:0000105">
    <property type="term" value="P:L-histidine biosynthetic process"/>
    <property type="evidence" value="ECO:0007669"/>
    <property type="project" value="UniProtKB-UniRule"/>
</dbReference>
<dbReference type="RefSeq" id="WP_349278454.1">
    <property type="nucleotide sequence ID" value="NZ_CBCSCU010000006.1"/>
</dbReference>
<dbReference type="Gene3D" id="1.20.5.1300">
    <property type="match status" value="1"/>
</dbReference>
<keyword evidence="5 6" id="KW-0368">Histidine biosynthesis</keyword>
<feature type="binding site" evidence="6 10">
    <location>
        <position position="246"/>
    </location>
    <ligand>
        <name>substrate</name>
    </ligand>
</feature>
<feature type="binding site" evidence="6 10">
    <location>
        <position position="370"/>
    </location>
    <ligand>
        <name>substrate</name>
    </ligand>
</feature>
<feature type="active site" description="Proton acceptor" evidence="6 8">
    <location>
        <position position="337"/>
    </location>
</feature>
<feature type="active site" description="Proton acceptor" evidence="6 8">
    <location>
        <position position="336"/>
    </location>
</feature>
<feature type="binding site" evidence="6 9">
    <location>
        <position position="200"/>
    </location>
    <ligand>
        <name>NAD(+)</name>
        <dbReference type="ChEBI" id="CHEBI:57540"/>
    </ligand>
</feature>
<feature type="binding site" evidence="6 10">
    <location>
        <position position="271"/>
    </location>
    <ligand>
        <name>substrate</name>
    </ligand>
</feature>
<feature type="binding site" evidence="6 11">
    <location>
        <position position="429"/>
    </location>
    <ligand>
        <name>Zn(2+)</name>
        <dbReference type="ChEBI" id="CHEBI:29105"/>
    </ligand>
</feature>
<dbReference type="PRINTS" id="PR00083">
    <property type="entry name" value="HOLDHDRGNASE"/>
</dbReference>
<organism evidence="13">
    <name type="scientific">Polaromonas hydrogenivorans</name>
    <dbReference type="NCBI Taxonomy" id="335476"/>
    <lineage>
        <taxon>Bacteria</taxon>
        <taxon>Pseudomonadati</taxon>
        <taxon>Pseudomonadota</taxon>
        <taxon>Betaproteobacteria</taxon>
        <taxon>Burkholderiales</taxon>
        <taxon>Comamonadaceae</taxon>
        <taxon>Polaromonas</taxon>
    </lineage>
</organism>
<dbReference type="AlphaFoldDB" id="A0AAU7LPR8"/>
<feature type="binding site" evidence="6 11">
    <location>
        <position position="370"/>
    </location>
    <ligand>
        <name>Zn(2+)</name>
        <dbReference type="ChEBI" id="CHEBI:29105"/>
    </ligand>
</feature>
<dbReference type="GO" id="GO:0005829">
    <property type="term" value="C:cytosol"/>
    <property type="evidence" value="ECO:0007669"/>
    <property type="project" value="TreeGrafter"/>
</dbReference>
<dbReference type="Gene3D" id="3.40.50.1980">
    <property type="entry name" value="Nitrogenase molybdenum iron protein domain"/>
    <property type="match status" value="2"/>
</dbReference>
<evidence type="ECO:0000256" key="2">
    <source>
        <dbReference type="ARBA" id="ARBA00022723"/>
    </source>
</evidence>
<dbReference type="PIRSF" id="PIRSF000099">
    <property type="entry name" value="Histidinol_dh"/>
    <property type="match status" value="1"/>
</dbReference>
<feature type="binding site" evidence="6 11">
    <location>
        <position position="271"/>
    </location>
    <ligand>
        <name>Zn(2+)</name>
        <dbReference type="ChEBI" id="CHEBI:29105"/>
    </ligand>
</feature>
<dbReference type="EC" id="1.1.1.23" evidence="6"/>
<evidence type="ECO:0000256" key="5">
    <source>
        <dbReference type="ARBA" id="ARBA00023102"/>
    </source>
</evidence>
<feature type="binding site" evidence="6 9">
    <location>
        <position position="139"/>
    </location>
    <ligand>
        <name>NAD(+)</name>
        <dbReference type="ChEBI" id="CHEBI:57540"/>
    </ligand>
</feature>
<keyword evidence="3 6" id="KW-0862">Zinc</keyword>
<dbReference type="InterPro" id="IPR012131">
    <property type="entry name" value="Hstdl_DH"/>
</dbReference>
<feature type="binding site" evidence="6 10">
    <location>
        <position position="424"/>
    </location>
    <ligand>
        <name>substrate</name>
    </ligand>
</feature>
<dbReference type="InterPro" id="IPR001692">
    <property type="entry name" value="Histidinol_DH_CS"/>
</dbReference>
<dbReference type="GO" id="GO:0051287">
    <property type="term" value="F:NAD binding"/>
    <property type="evidence" value="ECO:0007669"/>
    <property type="project" value="InterPro"/>
</dbReference>
<name>A0AAU7LPR8_9BURK</name>
<dbReference type="InterPro" id="IPR022695">
    <property type="entry name" value="Histidinol_DH_monofunct"/>
</dbReference>
<feature type="binding site" evidence="6 11">
    <location>
        <position position="268"/>
    </location>
    <ligand>
        <name>Zn(2+)</name>
        <dbReference type="ChEBI" id="CHEBI:29105"/>
    </ligand>
</feature>
<proteinExistence type="inferred from homology"/>
<dbReference type="GO" id="GO:0008270">
    <property type="term" value="F:zinc ion binding"/>
    <property type="evidence" value="ECO:0007669"/>
    <property type="project" value="UniProtKB-UniRule"/>
</dbReference>
<feature type="binding site" evidence="6 9">
    <location>
        <position position="223"/>
    </location>
    <ligand>
        <name>NAD(+)</name>
        <dbReference type="ChEBI" id="CHEBI:57540"/>
    </ligand>
</feature>
<evidence type="ECO:0000256" key="11">
    <source>
        <dbReference type="PIRSR" id="PIRSR000099-4"/>
    </source>
</evidence>
<dbReference type="InterPro" id="IPR016161">
    <property type="entry name" value="Ald_DH/histidinol_DH"/>
</dbReference>
<sequence length="447" mass="47558">MNLLAIPARLSCAEATFEAQFKARLHWSADTDAQIEQRVADILADVQQRGDAAVLDYTARFDGLNAASMAELELTQAELKAAFESIPAAQREALQAAARRVRTYHEAQKKASGESWSYRDEDGTLLGQKVTPLDRVGIYVPGGKAAYPSSVLMNAIPAHVAGVGEIIMVVPTPKGEKNALVLAAAYVAGVTRAFTIGGAQAVAALAYGTATVPKVDKITGPGNAYVASAKKRVFGTVGIDMIAGPSEILVLADGTTPADWVAMDLFSQAEHDELAQSILLCPDAAYIDAVQEAINRLLPAMPRAAIIAKSLSDRGALILTRSMEEACEISNRIAPEHLEVSSRDPHRWEPLLRHAGAIFLGAYTSESLGDYCAGPNHVLPTSGTARFSSPLGVYDFQKRSSLIEVSEAGAQVLGKIAAELAYGEGLQAHARAAEMRLNTVPDMRKPQ</sequence>
<evidence type="ECO:0000313" key="13">
    <source>
        <dbReference type="EMBL" id="XBP69672.1"/>
    </source>
</evidence>
<dbReference type="SUPFAM" id="SSF53720">
    <property type="entry name" value="ALDH-like"/>
    <property type="match status" value="1"/>
</dbReference>
<accession>A0AAU7LPR8</accession>
<dbReference type="GO" id="GO:0004399">
    <property type="term" value="F:histidinol dehydrogenase activity"/>
    <property type="evidence" value="ECO:0007669"/>
    <property type="project" value="UniProtKB-UniRule"/>
</dbReference>
<dbReference type="CDD" id="cd06572">
    <property type="entry name" value="Histidinol_dh"/>
    <property type="match status" value="1"/>
</dbReference>
<comment type="catalytic activity">
    <reaction evidence="6">
        <text>L-histidinol + 2 NAD(+) + H2O = L-histidine + 2 NADH + 3 H(+)</text>
        <dbReference type="Rhea" id="RHEA:20641"/>
        <dbReference type="ChEBI" id="CHEBI:15377"/>
        <dbReference type="ChEBI" id="CHEBI:15378"/>
        <dbReference type="ChEBI" id="CHEBI:57540"/>
        <dbReference type="ChEBI" id="CHEBI:57595"/>
        <dbReference type="ChEBI" id="CHEBI:57699"/>
        <dbReference type="ChEBI" id="CHEBI:57945"/>
        <dbReference type="EC" id="1.1.1.23"/>
    </reaction>
</comment>
<reference evidence="13" key="1">
    <citation type="submission" date="2024-05" db="EMBL/GenBank/DDBJ databases">
        <authorList>
            <person name="Bunk B."/>
            <person name="Swiderski J."/>
            <person name="Sproer C."/>
            <person name="Thiel V."/>
        </authorList>
    </citation>
    <scope>NUCLEOTIDE SEQUENCE</scope>
    <source>
        <strain evidence="13">DSM 17735</strain>
    </source>
</reference>
<evidence type="ECO:0000256" key="8">
    <source>
        <dbReference type="PIRSR" id="PIRSR000099-1"/>
    </source>
</evidence>
<protein>
    <recommendedName>
        <fullName evidence="6">Histidinol dehydrogenase</fullName>
        <shortName evidence="6">HDH</shortName>
        <ecNumber evidence="6">1.1.1.23</ecNumber>
    </recommendedName>
</protein>